<dbReference type="EMBL" id="BKCJ010003624">
    <property type="protein sequence ID" value="GEU56214.1"/>
    <property type="molecule type" value="Genomic_DNA"/>
</dbReference>
<dbReference type="SUPFAM" id="SSF53098">
    <property type="entry name" value="Ribonuclease H-like"/>
    <property type="match status" value="1"/>
</dbReference>
<sequence>MINKVSNSSDHGGNDPGDHTFPYAKTLHHAPSPKPLIPSRCQTTTRHKGKEIAKPITPPSEIASEEDSDPKQAQRDKDMQKNLALFAKYFKKIYKPTNNNLRTSSNSKNKNVDTTPRKPKRVKDSAYHKEKMLLCKQAEQGVPLQAEQYDWLADTDEEVDEQEWEAHYSYMAKIQEVPTADSGTDSEPVEQTKQAEFEKFKAFNDRTIDYDKLKRVNHKPTVSRPPLKNNQSRDKVLPNNSQVEAKKTQVEVHPRIPSVSNKMKKSTCFVRDLQGNDLLVGNRGSDLYTISLQESNSSTPLCLMAKATPTQAWLWHQRLSHLNFDYINLLSKKDIVIGLPKLKYVKDQLCSSCEFSKAKRSSFKSKVVPSSKGRLNLLHMDLCGPMRVASINGKKYILVIVDDYSRYTWTLFLRSKDETPEVLKDFLMMIQRNLQALVIIVCTDRGTEFLNKILNAFFKEEGIEHQTSIARTPEQNGVVKRQNRTLASDYDNPDPVPHRQDVYSSADADVPSQQELDMLFGPLYDEFFNTCSNPSTNIQSTSAPSTHTNMHAKENNNDQAKKGEHVPDDEFTNPFCTPEAMVDSTWIEAMQEELYQFNRLQVWELIDKPFGKTVIKLKWLWKNKKDEDQNVIRNKARLVAKEYAQEEGIDFEESFAPVARLEAVRIFIAYAAHKTEYQMADMFTKALLEDRFKYLVRLIGSNPQVKQPSMNITSTSTPSTHTNVHVEENNNDQVEKGEQLQDDEFTNHFYALTQEVAESYSHNIGNLNVPTFNQPQVSEYRWTKDHPLEKVHGNLSRPVQTRRQLTIDPKMCMYALTVSTAKPKNIKEAMADSAWIEAKLVMKNKKDEDQTVIRNKSRLVAKGYAQEEGIDFEESFAPVARLEAVWIFIAYAAHKSFPIYHMDVKTAFLNGPLKEEVYVAQPDGLVDLDHPEKVYRLRKALYGLKQAPRAWDNLGKFKGKADERYFIRFQENAPNVNGNGPDWLFNIDSLTISLNYVPVVAGNQTNGIAGSKENLVVGSKDSTMDAGKKAPQVDKSKASDYVGKNDQVSKSEVESLPQQARQTENINSPNSFNTISSHVNTVGSSFVNAASQTPINAAGPSTSTNAFEEHYFERFSLFKNAFSLPHVPIMTLIDDTGIFGNAYDNEVLKEEVDMNNTRQMSKIHKEFGLLSLVHKLRRTNHKDFQNYKWAIGTKWVYRNKKDERGIVIKNKAILVAQGHTQEEGIDYDEVFAPVARIEAIRLFLAYVSFQNFVVYQMDVKSAFLYRRIEEEVDDCQHPGFEDLNFPDKVYKVEKALYGLHQALRASLDRKATTGGCQFLGKRLISWQCKKQTIVANSTTKAEYVVAANCYRQVQTRGQEVVVGMTWEDFEALMREVFCLKNEMQKLEIKFWCHAMVRAGHAMYNDQFHELARQVPHLVTPENKRIERNGSLKKKIKKRENGEEPSRDGNFRDDNKRSRTRRAFTTTANLVRKEYTGSAPKCTNCNFHHHPEMPCRTLNRAPGQGGNCPNQAMAIEGGQGRRNNDIEPSNLSFSYEIKIASRQLIEINKVIRGCKLEIEGHAFDINLTLFRYESFDVIVGMDLLSTHKDKIVCHEKVNRILLPHSKMFRVLGERTEEKVRHLMILRAKRQKLKDIVVVRNFSKELSSQIRELQERGFIPLSSSPWGAPILFVKKKHNSFRMCIEYRELNKLTIKNRYPLLRIDDLFDQLQGSQNFSKIDLRSGYHQLRVHEDDIPKTAFRTRYENFKFTIMPFGLTNAPAVFMDLMNQVCRPYLDKFVIVFIDDILIYSKIKEEHEIHLGGKVIAYASRQLKIHEKNYTTYDLELGAVVFALKIQRHYLYEMKSVMHTDHKSLCHIFNKKELNMRQRHWIELFNDCDGEIRYHPGKANVVVDALSRKEIIKPKRVQALNMTIQSSIKDKILATQNEASETINAPTKIL</sequence>
<keyword evidence="5" id="KW-0378">Hydrolase</keyword>
<keyword evidence="3" id="KW-0540">Nuclease</keyword>
<comment type="caution">
    <text evidence="10">The sequence shown here is derived from an EMBL/GenBank/DDBJ whole genome shotgun (WGS) entry which is preliminary data.</text>
</comment>
<dbReference type="Gene3D" id="3.30.70.270">
    <property type="match status" value="1"/>
</dbReference>
<dbReference type="GO" id="GO:0016787">
    <property type="term" value="F:hydrolase activity"/>
    <property type="evidence" value="ECO:0007669"/>
    <property type="project" value="UniProtKB-KW"/>
</dbReference>
<dbReference type="CDD" id="cd09274">
    <property type="entry name" value="RNase_HI_RT_Ty3"/>
    <property type="match status" value="1"/>
</dbReference>
<protein>
    <submittedName>
        <fullName evidence="10">Putative reverse transcriptase domain-containing protein</fullName>
    </submittedName>
</protein>
<evidence type="ECO:0000256" key="3">
    <source>
        <dbReference type="ARBA" id="ARBA00022722"/>
    </source>
</evidence>
<dbReference type="InterPro" id="IPR025724">
    <property type="entry name" value="GAG-pre-integrase_dom"/>
</dbReference>
<reference evidence="10" key="1">
    <citation type="journal article" date="2019" name="Sci. Rep.">
        <title>Draft genome of Tanacetum cinerariifolium, the natural source of mosquito coil.</title>
        <authorList>
            <person name="Yamashiro T."/>
            <person name="Shiraishi A."/>
            <person name="Satake H."/>
            <person name="Nakayama K."/>
        </authorList>
    </citation>
    <scope>NUCLEOTIDE SEQUENCE</scope>
</reference>
<dbReference type="SUPFAM" id="SSF56672">
    <property type="entry name" value="DNA/RNA polymerases"/>
    <property type="match status" value="1"/>
</dbReference>
<dbReference type="Pfam" id="PF08284">
    <property type="entry name" value="RVP_2"/>
    <property type="match status" value="1"/>
</dbReference>
<dbReference type="GO" id="GO:0003964">
    <property type="term" value="F:RNA-directed DNA polymerase activity"/>
    <property type="evidence" value="ECO:0007669"/>
    <property type="project" value="UniProtKB-KW"/>
</dbReference>
<evidence type="ECO:0000256" key="4">
    <source>
        <dbReference type="ARBA" id="ARBA00022759"/>
    </source>
</evidence>
<feature type="compositionally biased region" description="Basic and acidic residues" evidence="7">
    <location>
        <begin position="69"/>
        <end position="80"/>
    </location>
</feature>
<feature type="compositionally biased region" description="Basic and acidic residues" evidence="7">
    <location>
        <begin position="1022"/>
        <end position="1038"/>
    </location>
</feature>
<keyword evidence="1" id="KW-0808">Transferase</keyword>
<proteinExistence type="predicted"/>
<feature type="compositionally biased region" description="Polar residues" evidence="7">
    <location>
        <begin position="1"/>
        <end position="11"/>
    </location>
</feature>
<dbReference type="GO" id="GO:0004519">
    <property type="term" value="F:endonuclease activity"/>
    <property type="evidence" value="ECO:0007669"/>
    <property type="project" value="UniProtKB-KW"/>
</dbReference>
<feature type="domain" description="Reverse transcriptase" evidence="8">
    <location>
        <begin position="1652"/>
        <end position="1833"/>
    </location>
</feature>
<keyword evidence="6 10" id="KW-0695">RNA-directed DNA polymerase</keyword>
<dbReference type="GO" id="GO:0003676">
    <property type="term" value="F:nucleic acid binding"/>
    <property type="evidence" value="ECO:0007669"/>
    <property type="project" value="InterPro"/>
</dbReference>
<feature type="compositionally biased region" description="Basic and acidic residues" evidence="7">
    <location>
        <begin position="1438"/>
        <end position="1456"/>
    </location>
</feature>
<gene>
    <name evidence="10" type="ORF">Tci_028192</name>
</gene>
<feature type="region of interest" description="Disordered" evidence="7">
    <location>
        <begin position="1"/>
        <end position="80"/>
    </location>
</feature>
<evidence type="ECO:0000256" key="2">
    <source>
        <dbReference type="ARBA" id="ARBA00022695"/>
    </source>
</evidence>
<dbReference type="PROSITE" id="PS50878">
    <property type="entry name" value="RT_POL"/>
    <property type="match status" value="1"/>
</dbReference>
<dbReference type="Pfam" id="PF17917">
    <property type="entry name" value="RT_RNaseH"/>
    <property type="match status" value="1"/>
</dbReference>
<dbReference type="CDD" id="cd01647">
    <property type="entry name" value="RT_LTR"/>
    <property type="match status" value="1"/>
</dbReference>
<dbReference type="Gene3D" id="3.30.420.10">
    <property type="entry name" value="Ribonuclease H-like superfamily/Ribonuclease H"/>
    <property type="match status" value="1"/>
</dbReference>
<evidence type="ECO:0000256" key="1">
    <source>
        <dbReference type="ARBA" id="ARBA00022679"/>
    </source>
</evidence>
<dbReference type="InterPro" id="IPR036397">
    <property type="entry name" value="RNaseH_sf"/>
</dbReference>
<feature type="region of interest" description="Disordered" evidence="7">
    <location>
        <begin position="1422"/>
        <end position="1462"/>
    </location>
</feature>
<name>A0A6L2L7Q5_TANCI</name>
<evidence type="ECO:0000259" key="9">
    <source>
        <dbReference type="PROSITE" id="PS50994"/>
    </source>
</evidence>
<dbReference type="Gene3D" id="3.10.10.10">
    <property type="entry name" value="HIV Type 1 Reverse Transcriptase, subunit A, domain 1"/>
    <property type="match status" value="1"/>
</dbReference>
<dbReference type="InterPro" id="IPR043502">
    <property type="entry name" value="DNA/RNA_pol_sf"/>
</dbReference>
<evidence type="ECO:0000256" key="6">
    <source>
        <dbReference type="ARBA" id="ARBA00022918"/>
    </source>
</evidence>
<organism evidence="10">
    <name type="scientific">Tanacetum cinerariifolium</name>
    <name type="common">Dalmatian daisy</name>
    <name type="synonym">Chrysanthemum cinerariifolium</name>
    <dbReference type="NCBI Taxonomy" id="118510"/>
    <lineage>
        <taxon>Eukaryota</taxon>
        <taxon>Viridiplantae</taxon>
        <taxon>Streptophyta</taxon>
        <taxon>Embryophyta</taxon>
        <taxon>Tracheophyta</taxon>
        <taxon>Spermatophyta</taxon>
        <taxon>Magnoliopsida</taxon>
        <taxon>eudicotyledons</taxon>
        <taxon>Gunneridae</taxon>
        <taxon>Pentapetalae</taxon>
        <taxon>asterids</taxon>
        <taxon>campanulids</taxon>
        <taxon>Asterales</taxon>
        <taxon>Asteraceae</taxon>
        <taxon>Asteroideae</taxon>
        <taxon>Anthemideae</taxon>
        <taxon>Anthemidinae</taxon>
        <taxon>Tanacetum</taxon>
    </lineage>
</organism>
<dbReference type="InterPro" id="IPR043128">
    <property type="entry name" value="Rev_trsase/Diguanyl_cyclase"/>
</dbReference>
<evidence type="ECO:0000259" key="8">
    <source>
        <dbReference type="PROSITE" id="PS50878"/>
    </source>
</evidence>
<evidence type="ECO:0000256" key="5">
    <source>
        <dbReference type="ARBA" id="ARBA00022801"/>
    </source>
</evidence>
<dbReference type="GO" id="GO:0015074">
    <property type="term" value="P:DNA integration"/>
    <property type="evidence" value="ECO:0007669"/>
    <property type="project" value="InterPro"/>
</dbReference>
<feature type="region of interest" description="Disordered" evidence="7">
    <location>
        <begin position="1020"/>
        <end position="1071"/>
    </location>
</feature>
<feature type="compositionally biased region" description="Polar residues" evidence="7">
    <location>
        <begin position="1054"/>
        <end position="1071"/>
    </location>
</feature>
<dbReference type="Pfam" id="PF13976">
    <property type="entry name" value="gag_pre-integrs"/>
    <property type="match status" value="1"/>
</dbReference>
<dbReference type="CDD" id="cd09272">
    <property type="entry name" value="RNase_HI_RT_Ty1"/>
    <property type="match status" value="1"/>
</dbReference>
<dbReference type="InterPro" id="IPR012337">
    <property type="entry name" value="RNaseH-like_sf"/>
</dbReference>
<evidence type="ECO:0000313" key="10">
    <source>
        <dbReference type="EMBL" id="GEU56214.1"/>
    </source>
</evidence>
<dbReference type="InterPro" id="IPR041373">
    <property type="entry name" value="RT_RNaseH"/>
</dbReference>
<keyword evidence="2" id="KW-0548">Nucleotidyltransferase</keyword>
<dbReference type="InterPro" id="IPR000477">
    <property type="entry name" value="RT_dom"/>
</dbReference>
<dbReference type="InterPro" id="IPR001584">
    <property type="entry name" value="Integrase_cat-core"/>
</dbReference>
<dbReference type="Pfam" id="PF00078">
    <property type="entry name" value="RVT_1"/>
    <property type="match status" value="1"/>
</dbReference>
<dbReference type="PANTHER" id="PTHR24559:SF444">
    <property type="entry name" value="REVERSE TRANSCRIPTASE DOMAIN-CONTAINING PROTEIN"/>
    <property type="match status" value="1"/>
</dbReference>
<evidence type="ECO:0000256" key="7">
    <source>
        <dbReference type="SAM" id="MobiDB-lite"/>
    </source>
</evidence>
<feature type="compositionally biased region" description="Polar residues" evidence="7">
    <location>
        <begin position="97"/>
        <end position="114"/>
    </location>
</feature>
<feature type="region of interest" description="Disordered" evidence="7">
    <location>
        <begin position="97"/>
        <end position="125"/>
    </location>
</feature>
<accession>A0A6L2L7Q5</accession>
<dbReference type="InterPro" id="IPR013103">
    <property type="entry name" value="RVT_2"/>
</dbReference>
<dbReference type="Pfam" id="PF00665">
    <property type="entry name" value="rve"/>
    <property type="match status" value="1"/>
</dbReference>
<keyword evidence="4" id="KW-0255">Endonuclease</keyword>
<dbReference type="PANTHER" id="PTHR24559">
    <property type="entry name" value="TRANSPOSON TY3-I GAG-POL POLYPROTEIN"/>
    <property type="match status" value="1"/>
</dbReference>
<dbReference type="Pfam" id="PF07727">
    <property type="entry name" value="RVT_2"/>
    <property type="match status" value="3"/>
</dbReference>
<dbReference type="PROSITE" id="PS50994">
    <property type="entry name" value="INTEGRASE"/>
    <property type="match status" value="1"/>
</dbReference>
<dbReference type="InterPro" id="IPR053134">
    <property type="entry name" value="RNA-dir_DNA_polymerase"/>
</dbReference>
<feature type="domain" description="Integrase catalytic" evidence="9">
    <location>
        <begin position="365"/>
        <end position="487"/>
    </location>
</feature>
<feature type="region of interest" description="Disordered" evidence="7">
    <location>
        <begin position="214"/>
        <end position="252"/>
    </location>
</feature>